<dbReference type="PANTHER" id="PTHR46417:SF1">
    <property type="entry name" value="TRNA (GUANINE-N(1)-)-METHYLTRANSFERASE"/>
    <property type="match status" value="1"/>
</dbReference>
<dbReference type="AlphaFoldDB" id="A0A9D2JFM8"/>
<dbReference type="Proteomes" id="UP000824031">
    <property type="component" value="Unassembled WGS sequence"/>
</dbReference>
<evidence type="ECO:0000256" key="15">
    <source>
        <dbReference type="HAMAP-Rule" id="MF_00605"/>
    </source>
</evidence>
<evidence type="ECO:0000256" key="2">
    <source>
        <dbReference type="ARBA" id="ARBA00004496"/>
    </source>
</evidence>
<keyword evidence="10 15" id="KW-0949">S-adenosyl-L-methionine</keyword>
<evidence type="ECO:0000256" key="13">
    <source>
        <dbReference type="ARBA" id="ARBA00033392"/>
    </source>
</evidence>
<dbReference type="Gene3D" id="3.40.630.30">
    <property type="match status" value="1"/>
</dbReference>
<dbReference type="NCBIfam" id="TIGR00088">
    <property type="entry name" value="trmD"/>
    <property type="match status" value="1"/>
</dbReference>
<evidence type="ECO:0000256" key="14">
    <source>
        <dbReference type="ARBA" id="ARBA00047783"/>
    </source>
</evidence>
<dbReference type="GO" id="GO:0005829">
    <property type="term" value="C:cytosol"/>
    <property type="evidence" value="ECO:0007669"/>
    <property type="project" value="TreeGrafter"/>
</dbReference>
<sequence length="409" mass="46251">MRIDIVTLFPELCDQFLSASILGRARAKDLFEAHCHQIRDYTTNKQKQTDDYPYGGGCGMVLYAQPIADCLREVQRQCAEQGRNKPHVVFLTAAGKPYNEEAAKRLAGYDAVTLVCGHYEGIDERVIEAFGDEEISIGDYVLTGGELASLVVADSVLRLQPGVLAEEKGYQEESYWDGLLEYPQYTRPEVWEGRAVPPVLLTGDHKKIDAWRAAQSRTRTRLRRPDLYERWCDTHPVTDLPKWKRGENARLVKTGEQMDRAAALFAEGRRTVCAEICTPAYLAAITPENMRDLLEQERRSGWAFYLHYTGGEADAMVGVCHQTGEISHLFVTEAARGKGIGAKMLEFARKKLPEHPHPTLGVLSTNIRAQALYRRMGWRPDGVLHVFDPEQDPTATVYSEELRFRYDRA</sequence>
<dbReference type="SUPFAM" id="SSF55729">
    <property type="entry name" value="Acyl-CoA N-acyltransferases (Nat)"/>
    <property type="match status" value="1"/>
</dbReference>
<feature type="binding site" evidence="15">
    <location>
        <position position="117"/>
    </location>
    <ligand>
        <name>S-adenosyl-L-methionine</name>
        <dbReference type="ChEBI" id="CHEBI:59789"/>
    </ligand>
</feature>
<dbReference type="InterPro" id="IPR002649">
    <property type="entry name" value="tRNA_m1G_MeTrfase_TrmD"/>
</dbReference>
<dbReference type="Gene3D" id="1.10.1270.20">
    <property type="entry name" value="tRNA(m1g37)methyltransferase, domain 2"/>
    <property type="match status" value="1"/>
</dbReference>
<proteinExistence type="inferred from homology"/>
<evidence type="ECO:0000256" key="5">
    <source>
        <dbReference type="ARBA" id="ARBA00012807"/>
    </source>
</evidence>
<comment type="catalytic activity">
    <reaction evidence="14 15">
        <text>guanosine(37) in tRNA + S-adenosyl-L-methionine = N(1)-methylguanosine(37) in tRNA + S-adenosyl-L-homocysteine + H(+)</text>
        <dbReference type="Rhea" id="RHEA:36899"/>
        <dbReference type="Rhea" id="RHEA-COMP:10145"/>
        <dbReference type="Rhea" id="RHEA-COMP:10147"/>
        <dbReference type="ChEBI" id="CHEBI:15378"/>
        <dbReference type="ChEBI" id="CHEBI:57856"/>
        <dbReference type="ChEBI" id="CHEBI:59789"/>
        <dbReference type="ChEBI" id="CHEBI:73542"/>
        <dbReference type="ChEBI" id="CHEBI:74269"/>
        <dbReference type="EC" id="2.1.1.228"/>
    </reaction>
</comment>
<dbReference type="InterPro" id="IPR023148">
    <property type="entry name" value="tRNA_m1G_MeTrfase_C_sf"/>
</dbReference>
<protein>
    <recommendedName>
        <fullName evidence="6 15">tRNA (guanine-N(1)-)-methyltransferase</fullName>
        <ecNumber evidence="5 15">2.1.1.228</ecNumber>
    </recommendedName>
    <alternativeName>
        <fullName evidence="12 15">M1G-methyltransferase</fullName>
    </alternativeName>
    <alternativeName>
        <fullName evidence="13 15">tRNA [GM37] methyltransferase</fullName>
    </alternativeName>
</protein>
<evidence type="ECO:0000256" key="9">
    <source>
        <dbReference type="ARBA" id="ARBA00022679"/>
    </source>
</evidence>
<dbReference type="EMBL" id="DXBO01000125">
    <property type="protein sequence ID" value="HIZ48755.1"/>
    <property type="molecule type" value="Genomic_DNA"/>
</dbReference>
<dbReference type="CDD" id="cd18080">
    <property type="entry name" value="TrmD-like"/>
    <property type="match status" value="1"/>
</dbReference>
<comment type="caution">
    <text evidence="17">The sequence shown here is derived from an EMBL/GenBank/DDBJ whole genome shotgun (WGS) entry which is preliminary data.</text>
</comment>
<evidence type="ECO:0000256" key="6">
    <source>
        <dbReference type="ARBA" id="ARBA00014679"/>
    </source>
</evidence>
<keyword evidence="9 15" id="KW-0808">Transferase</keyword>
<comment type="subunit">
    <text evidence="4 15">Homodimer.</text>
</comment>
<dbReference type="InterPro" id="IPR029028">
    <property type="entry name" value="Alpha/beta_knot_MTases"/>
</dbReference>
<gene>
    <name evidence="15 17" type="primary">trmD</name>
    <name evidence="17" type="ORF">H9810_08560</name>
</gene>
<dbReference type="InterPro" id="IPR016009">
    <property type="entry name" value="tRNA_MeTrfase_TRMD/TRM10"/>
</dbReference>
<dbReference type="InterPro" id="IPR029026">
    <property type="entry name" value="tRNA_m1G_MTases_N"/>
</dbReference>
<reference evidence="17" key="1">
    <citation type="journal article" date="2021" name="PeerJ">
        <title>Extensive microbial diversity within the chicken gut microbiome revealed by metagenomics and culture.</title>
        <authorList>
            <person name="Gilroy R."/>
            <person name="Ravi A."/>
            <person name="Getino M."/>
            <person name="Pursley I."/>
            <person name="Horton D.L."/>
            <person name="Alikhan N.F."/>
            <person name="Baker D."/>
            <person name="Gharbi K."/>
            <person name="Hall N."/>
            <person name="Watson M."/>
            <person name="Adriaenssens E.M."/>
            <person name="Foster-Nyarko E."/>
            <person name="Jarju S."/>
            <person name="Secka A."/>
            <person name="Antonio M."/>
            <person name="Oren A."/>
            <person name="Chaudhuri R.R."/>
            <person name="La Ragione R."/>
            <person name="Hildebrand F."/>
            <person name="Pallen M.J."/>
        </authorList>
    </citation>
    <scope>NUCLEOTIDE SEQUENCE</scope>
    <source>
        <strain evidence="17">3436</strain>
    </source>
</reference>
<evidence type="ECO:0000256" key="4">
    <source>
        <dbReference type="ARBA" id="ARBA00011738"/>
    </source>
</evidence>
<dbReference type="CDD" id="cd04301">
    <property type="entry name" value="NAT_SF"/>
    <property type="match status" value="1"/>
</dbReference>
<dbReference type="NCBIfam" id="NF000648">
    <property type="entry name" value="PRK00026.1"/>
    <property type="match status" value="1"/>
</dbReference>
<feature type="domain" description="N-acetyltransferase" evidence="16">
    <location>
        <begin position="247"/>
        <end position="403"/>
    </location>
</feature>
<dbReference type="Pfam" id="PF01746">
    <property type="entry name" value="tRNA_m1G_MT"/>
    <property type="match status" value="1"/>
</dbReference>
<evidence type="ECO:0000259" key="16">
    <source>
        <dbReference type="PROSITE" id="PS51186"/>
    </source>
</evidence>
<accession>A0A9D2JFM8</accession>
<dbReference type="Gene3D" id="3.40.1280.10">
    <property type="match status" value="1"/>
</dbReference>
<evidence type="ECO:0000313" key="18">
    <source>
        <dbReference type="Proteomes" id="UP000824031"/>
    </source>
</evidence>
<dbReference type="PANTHER" id="PTHR46417">
    <property type="entry name" value="TRNA (GUANINE-N(1)-)-METHYLTRANSFERASE"/>
    <property type="match status" value="1"/>
</dbReference>
<keyword evidence="7 15" id="KW-0963">Cytoplasm</keyword>
<comment type="subcellular location">
    <subcellularLocation>
        <location evidence="2 15">Cytoplasm</location>
    </subcellularLocation>
</comment>
<dbReference type="FunFam" id="3.40.1280.10:FF:000001">
    <property type="entry name" value="tRNA (guanine-N(1)-)-methyltransferase"/>
    <property type="match status" value="1"/>
</dbReference>
<evidence type="ECO:0000256" key="12">
    <source>
        <dbReference type="ARBA" id="ARBA00029736"/>
    </source>
</evidence>
<evidence type="ECO:0000313" key="17">
    <source>
        <dbReference type="EMBL" id="HIZ48755.1"/>
    </source>
</evidence>
<dbReference type="GO" id="GO:0052906">
    <property type="term" value="F:tRNA (guanine(37)-N1)-methyltransferase activity"/>
    <property type="evidence" value="ECO:0007669"/>
    <property type="project" value="UniProtKB-UniRule"/>
</dbReference>
<evidence type="ECO:0000256" key="7">
    <source>
        <dbReference type="ARBA" id="ARBA00022490"/>
    </source>
</evidence>
<reference evidence="17" key="2">
    <citation type="submission" date="2021-04" db="EMBL/GenBank/DDBJ databases">
        <authorList>
            <person name="Gilroy R."/>
        </authorList>
    </citation>
    <scope>NUCLEOTIDE SEQUENCE</scope>
    <source>
        <strain evidence="17">3436</strain>
    </source>
</reference>
<dbReference type="PROSITE" id="PS51186">
    <property type="entry name" value="GNAT"/>
    <property type="match status" value="1"/>
</dbReference>
<dbReference type="Pfam" id="PF13673">
    <property type="entry name" value="Acetyltransf_10"/>
    <property type="match status" value="1"/>
</dbReference>
<evidence type="ECO:0000256" key="1">
    <source>
        <dbReference type="ARBA" id="ARBA00002634"/>
    </source>
</evidence>
<evidence type="ECO:0000256" key="8">
    <source>
        <dbReference type="ARBA" id="ARBA00022603"/>
    </source>
</evidence>
<evidence type="ECO:0000256" key="11">
    <source>
        <dbReference type="ARBA" id="ARBA00022694"/>
    </source>
</evidence>
<feature type="binding site" evidence="15">
    <location>
        <begin position="137"/>
        <end position="142"/>
    </location>
    <ligand>
        <name>S-adenosyl-L-methionine</name>
        <dbReference type="ChEBI" id="CHEBI:59789"/>
    </ligand>
</feature>
<dbReference type="EC" id="2.1.1.228" evidence="5 15"/>
<dbReference type="SUPFAM" id="SSF75217">
    <property type="entry name" value="alpha/beta knot"/>
    <property type="match status" value="1"/>
</dbReference>
<name>A0A9D2JFM8_9FIRM</name>
<dbReference type="GO" id="GO:0002939">
    <property type="term" value="P:tRNA N1-guanine methylation"/>
    <property type="evidence" value="ECO:0007669"/>
    <property type="project" value="TreeGrafter"/>
</dbReference>
<comment type="function">
    <text evidence="1 15">Specifically methylates guanosine-37 in various tRNAs.</text>
</comment>
<keyword evidence="11 15" id="KW-0819">tRNA processing</keyword>
<keyword evidence="8 15" id="KW-0489">Methyltransferase</keyword>
<organism evidence="17 18">
    <name type="scientific">Candidatus Gemmiger excrementavium</name>
    <dbReference type="NCBI Taxonomy" id="2838608"/>
    <lineage>
        <taxon>Bacteria</taxon>
        <taxon>Bacillati</taxon>
        <taxon>Bacillota</taxon>
        <taxon>Clostridia</taxon>
        <taxon>Eubacteriales</taxon>
        <taxon>Gemmiger</taxon>
    </lineage>
</organism>
<evidence type="ECO:0000256" key="10">
    <source>
        <dbReference type="ARBA" id="ARBA00022691"/>
    </source>
</evidence>
<dbReference type="GO" id="GO:0016747">
    <property type="term" value="F:acyltransferase activity, transferring groups other than amino-acyl groups"/>
    <property type="evidence" value="ECO:0007669"/>
    <property type="project" value="InterPro"/>
</dbReference>
<evidence type="ECO:0000256" key="3">
    <source>
        <dbReference type="ARBA" id="ARBA00007630"/>
    </source>
</evidence>
<dbReference type="InterPro" id="IPR016181">
    <property type="entry name" value="Acyl_CoA_acyltransferase"/>
</dbReference>
<comment type="similarity">
    <text evidence="3 15">Belongs to the RNA methyltransferase TrmD family.</text>
</comment>
<dbReference type="HAMAP" id="MF_00605">
    <property type="entry name" value="TrmD"/>
    <property type="match status" value="1"/>
</dbReference>
<dbReference type="InterPro" id="IPR000182">
    <property type="entry name" value="GNAT_dom"/>
</dbReference>